<dbReference type="InterPro" id="IPR006102">
    <property type="entry name" value="Ig-like_GH2"/>
</dbReference>
<dbReference type="InterPro" id="IPR050887">
    <property type="entry name" value="Beta-mannosidase_GH2"/>
</dbReference>
<evidence type="ECO:0000313" key="10">
    <source>
        <dbReference type="EMBL" id="HJD31671.1"/>
    </source>
</evidence>
<organism evidence="10 11">
    <name type="scientific">Candidatus Eisenbergiella stercorigallinarum</name>
    <dbReference type="NCBI Taxonomy" id="2838557"/>
    <lineage>
        <taxon>Bacteria</taxon>
        <taxon>Bacillati</taxon>
        <taxon>Bacillota</taxon>
        <taxon>Clostridia</taxon>
        <taxon>Lachnospirales</taxon>
        <taxon>Lachnospiraceae</taxon>
        <taxon>Eisenbergiella</taxon>
    </lineage>
</organism>
<dbReference type="PANTHER" id="PTHR43730">
    <property type="entry name" value="BETA-MANNOSIDASE"/>
    <property type="match status" value="1"/>
</dbReference>
<keyword evidence="5" id="KW-0378">Hydrolase</keyword>
<comment type="caution">
    <text evidence="10">The sequence shown here is derived from an EMBL/GenBank/DDBJ whole genome shotgun (WGS) entry which is preliminary data.</text>
</comment>
<dbReference type="Gene3D" id="2.60.40.10">
    <property type="entry name" value="Immunoglobulins"/>
    <property type="match status" value="1"/>
</dbReference>
<dbReference type="Proteomes" id="UP000823851">
    <property type="component" value="Unassembled WGS sequence"/>
</dbReference>
<comment type="catalytic activity">
    <reaction evidence="1">
        <text>Hydrolysis of terminal, non-reducing beta-D-mannose residues in beta-D-mannosides.</text>
        <dbReference type="EC" id="3.2.1.25"/>
    </reaction>
</comment>
<dbReference type="InterPro" id="IPR008979">
    <property type="entry name" value="Galactose-bd-like_sf"/>
</dbReference>
<evidence type="ECO:0000259" key="8">
    <source>
        <dbReference type="Pfam" id="PF02836"/>
    </source>
</evidence>
<evidence type="ECO:0000259" key="9">
    <source>
        <dbReference type="Pfam" id="PF22666"/>
    </source>
</evidence>
<dbReference type="Pfam" id="PF22666">
    <property type="entry name" value="Glyco_hydro_2_N2"/>
    <property type="match status" value="1"/>
</dbReference>
<dbReference type="InterPro" id="IPR036156">
    <property type="entry name" value="Beta-gal/glucu_dom_sf"/>
</dbReference>
<dbReference type="SUPFAM" id="SSF49785">
    <property type="entry name" value="Galactose-binding domain-like"/>
    <property type="match status" value="1"/>
</dbReference>
<dbReference type="Gene3D" id="2.60.120.260">
    <property type="entry name" value="Galactose-binding domain-like"/>
    <property type="match status" value="1"/>
</dbReference>
<protein>
    <recommendedName>
        <fullName evidence="3">beta-mannosidase</fullName>
        <ecNumber evidence="3">3.2.1.25</ecNumber>
    </recommendedName>
</protein>
<keyword evidence="4" id="KW-0732">Signal</keyword>
<reference evidence="10" key="2">
    <citation type="submission" date="2021-04" db="EMBL/GenBank/DDBJ databases">
        <authorList>
            <person name="Gilroy R."/>
        </authorList>
    </citation>
    <scope>NUCLEOTIDE SEQUENCE</scope>
    <source>
        <strain evidence="10">ChiHjej8B7-25341</strain>
    </source>
</reference>
<dbReference type="GO" id="GO:0005975">
    <property type="term" value="P:carbohydrate metabolic process"/>
    <property type="evidence" value="ECO:0007669"/>
    <property type="project" value="InterPro"/>
</dbReference>
<dbReference type="PANTHER" id="PTHR43730:SF1">
    <property type="entry name" value="BETA-MANNOSIDASE"/>
    <property type="match status" value="1"/>
</dbReference>
<evidence type="ECO:0000256" key="3">
    <source>
        <dbReference type="ARBA" id="ARBA00012754"/>
    </source>
</evidence>
<evidence type="ECO:0000256" key="2">
    <source>
        <dbReference type="ARBA" id="ARBA00007401"/>
    </source>
</evidence>
<keyword evidence="6" id="KW-0326">Glycosidase</keyword>
<feature type="domain" description="Glycoside hydrolase family 2 catalytic" evidence="8">
    <location>
        <begin position="311"/>
        <end position="460"/>
    </location>
</feature>
<dbReference type="InterPro" id="IPR006103">
    <property type="entry name" value="Glyco_hydro_2_cat"/>
</dbReference>
<dbReference type="SUPFAM" id="SSF51445">
    <property type="entry name" value="(Trans)glycosidases"/>
    <property type="match status" value="1"/>
</dbReference>
<evidence type="ECO:0000256" key="1">
    <source>
        <dbReference type="ARBA" id="ARBA00000829"/>
    </source>
</evidence>
<dbReference type="InterPro" id="IPR013783">
    <property type="entry name" value="Ig-like_fold"/>
</dbReference>
<evidence type="ECO:0000313" key="11">
    <source>
        <dbReference type="Proteomes" id="UP000823851"/>
    </source>
</evidence>
<proteinExistence type="inferred from homology"/>
<evidence type="ECO:0000256" key="5">
    <source>
        <dbReference type="ARBA" id="ARBA00022801"/>
    </source>
</evidence>
<dbReference type="InterPro" id="IPR054593">
    <property type="entry name" value="Beta-mannosidase-like_N2"/>
</dbReference>
<evidence type="ECO:0000256" key="4">
    <source>
        <dbReference type="ARBA" id="ARBA00022729"/>
    </source>
</evidence>
<dbReference type="EC" id="3.2.1.25" evidence="3"/>
<dbReference type="Pfam" id="PF00703">
    <property type="entry name" value="Glyco_hydro_2"/>
    <property type="match status" value="1"/>
</dbReference>
<dbReference type="GO" id="GO:0004567">
    <property type="term" value="F:beta-mannosidase activity"/>
    <property type="evidence" value="ECO:0007669"/>
    <property type="project" value="UniProtKB-EC"/>
</dbReference>
<dbReference type="GO" id="GO:0006516">
    <property type="term" value="P:glycoprotein catabolic process"/>
    <property type="evidence" value="ECO:0007669"/>
    <property type="project" value="TreeGrafter"/>
</dbReference>
<dbReference type="Gene3D" id="3.20.20.80">
    <property type="entry name" value="Glycosidases"/>
    <property type="match status" value="1"/>
</dbReference>
<evidence type="ECO:0000259" key="7">
    <source>
        <dbReference type="Pfam" id="PF00703"/>
    </source>
</evidence>
<sequence>MSRISLDGKDWKIKEFIGLDWVWRDSVKPDTGDTRWWEPATVPGTVLHDMWKAGKVPDPYFELNSRYCEWVPERTWVYRKEFEVPEGFKGKRIRLCFDGIDYAAEIFLNGESLGRHEGMFIPWKADVGERLLYGKKNLLAVVLEPAPREQPQVGRTSLVRTNKSRMTYWWDFCPRMIHQGIWQSVYLDVTEDACFEDVYLYADVQTQEGYALVHLEVRTEGRDGLIRGSFGNLDFEGRVADGACRIRVRVDNPRLWWTNGAGEPYEYPVRLELYGQNGLSDSRSFCYGLRDIRFVTNEGLPEEGEERGKLTLCLNGKRLYIKGYNWVPADVMYGCVREDRLEHLVGLARRAGVNMFRVWGGGLIETDAFYRICARNGILIWQEFIQSSSGIENKTPEDEDFCRLMERQAGQIIRQKRNHTALAVWCGGNELQDAEGMPLDGNDKMLRLLHGQVRSLDRKRKWLPTSPSGGYFMNSMENIEKHPDELFDVHGPWEHQGLKDHCRLYNSGTSLMASEFGVEGMTGHDTLRRCVKEEHLLPASKDNEIYFHRGAWWDNEPLVQETFAGKLDTVEKIRRASQFLQYEGLKYAVECNLRRAMRNSASFPWQFNEPYPNLFCTSAVDYYGQPKPVYYGMKKAYASETVTARFDSPALFGKESFQAEIYASGSRMTEQTKIVAELWDMEGKKAASLAWEVKREPEEAEACAFPVPVRIGGISAKAEEIGTQVFLLRLGMLQEGRVLAENEYLFTKGGDFGSVFEERQAEVTITREDGGVRISNAGGRTALFVFLTQEDGRLYPDTDYVSLLPKESRIIQTEGKGALAAEGLNVPYRRAEESRK</sequence>
<dbReference type="AlphaFoldDB" id="A0A9D2R134"/>
<accession>A0A9D2R134</accession>
<comment type="similarity">
    <text evidence="2">Belongs to the glycosyl hydrolase 2 family.</text>
</comment>
<feature type="domain" description="Beta-mannosidase-like galactose-binding" evidence="9">
    <location>
        <begin position="31"/>
        <end position="183"/>
    </location>
</feature>
<gene>
    <name evidence="10" type="ORF">H9912_06990</name>
</gene>
<feature type="domain" description="Glycoside hydrolase family 2 immunoglobulin-like beta-sandwich" evidence="7">
    <location>
        <begin position="196"/>
        <end position="290"/>
    </location>
</feature>
<dbReference type="InterPro" id="IPR017853">
    <property type="entry name" value="GH"/>
</dbReference>
<dbReference type="SUPFAM" id="SSF49303">
    <property type="entry name" value="beta-Galactosidase/glucuronidase domain"/>
    <property type="match status" value="2"/>
</dbReference>
<evidence type="ECO:0000256" key="6">
    <source>
        <dbReference type="ARBA" id="ARBA00023295"/>
    </source>
</evidence>
<name>A0A9D2R134_9FIRM</name>
<dbReference type="EMBL" id="DWUW01000195">
    <property type="protein sequence ID" value="HJD31671.1"/>
    <property type="molecule type" value="Genomic_DNA"/>
</dbReference>
<reference evidence="10" key="1">
    <citation type="journal article" date="2021" name="PeerJ">
        <title>Extensive microbial diversity within the chicken gut microbiome revealed by metagenomics and culture.</title>
        <authorList>
            <person name="Gilroy R."/>
            <person name="Ravi A."/>
            <person name="Getino M."/>
            <person name="Pursley I."/>
            <person name="Horton D.L."/>
            <person name="Alikhan N.F."/>
            <person name="Baker D."/>
            <person name="Gharbi K."/>
            <person name="Hall N."/>
            <person name="Watson M."/>
            <person name="Adriaenssens E.M."/>
            <person name="Foster-Nyarko E."/>
            <person name="Jarju S."/>
            <person name="Secka A."/>
            <person name="Antonio M."/>
            <person name="Oren A."/>
            <person name="Chaudhuri R.R."/>
            <person name="La Ragione R."/>
            <person name="Hildebrand F."/>
            <person name="Pallen M.J."/>
        </authorList>
    </citation>
    <scope>NUCLEOTIDE SEQUENCE</scope>
    <source>
        <strain evidence="10">ChiHjej8B7-25341</strain>
    </source>
</reference>
<dbReference type="Pfam" id="PF02836">
    <property type="entry name" value="Glyco_hydro_2_C"/>
    <property type="match status" value="1"/>
</dbReference>